<organism evidence="1 2">
    <name type="scientific">Persea americana</name>
    <name type="common">Avocado</name>
    <dbReference type="NCBI Taxonomy" id="3435"/>
    <lineage>
        <taxon>Eukaryota</taxon>
        <taxon>Viridiplantae</taxon>
        <taxon>Streptophyta</taxon>
        <taxon>Embryophyta</taxon>
        <taxon>Tracheophyta</taxon>
        <taxon>Spermatophyta</taxon>
        <taxon>Magnoliopsida</taxon>
        <taxon>Magnoliidae</taxon>
        <taxon>Laurales</taxon>
        <taxon>Lauraceae</taxon>
        <taxon>Persea</taxon>
    </lineage>
</organism>
<dbReference type="Proteomes" id="UP001234297">
    <property type="component" value="Chromosome 4"/>
</dbReference>
<reference evidence="1 2" key="1">
    <citation type="journal article" date="2022" name="Hortic Res">
        <title>A haplotype resolved chromosomal level avocado genome allows analysis of novel avocado genes.</title>
        <authorList>
            <person name="Nath O."/>
            <person name="Fletcher S.J."/>
            <person name="Hayward A."/>
            <person name="Shaw L.M."/>
            <person name="Masouleh A.K."/>
            <person name="Furtado A."/>
            <person name="Henry R.J."/>
            <person name="Mitter N."/>
        </authorList>
    </citation>
    <scope>NUCLEOTIDE SEQUENCE [LARGE SCALE GENOMIC DNA]</scope>
    <source>
        <strain evidence="2">cv. Hass</strain>
    </source>
</reference>
<name>A0ACC2K8K8_PERAE</name>
<keyword evidence="2" id="KW-1185">Reference proteome</keyword>
<protein>
    <submittedName>
        <fullName evidence="1">Uncharacterized protein</fullName>
    </submittedName>
</protein>
<proteinExistence type="predicted"/>
<dbReference type="EMBL" id="CM056812">
    <property type="protein sequence ID" value="KAJ8617441.1"/>
    <property type="molecule type" value="Genomic_DNA"/>
</dbReference>
<comment type="caution">
    <text evidence="1">The sequence shown here is derived from an EMBL/GenBank/DDBJ whole genome shotgun (WGS) entry which is preliminary data.</text>
</comment>
<gene>
    <name evidence="1" type="ORF">MRB53_013627</name>
</gene>
<sequence>MAASLTITFDENKYQVMLQEKQSKRTFKRPASCRSITSLGNSQNTGSTSTPRTIIFGSLGPFPLPVEETAPAKKQKTAPQRVAAPTPKAVTKKPETRGNPTTPQPTKSQHEPACSYKPKIKSCITRPRQEPAKACSPATRPFISTGDELTKFKSSLRQAKDGVQILSIPVFKEDKLGCCARGTTSFIARAQPELTEAQIARRIRRRTAYRQKRLEKQRTQHSELQISQKWVEKERPDQVAVVHMVGKTKRRQKSATKIHVRRPVTRSVSRTRRHQEYSPTPLSQGHRSDHSSGPSSRRMSSSSVTKTVSSFDSRRMNVLVTNSEQPPPHDDMTLHIQQLEQGQQRIEVLMENLVLTIQRPPNNEEVPPQDEANVGEDESRALTKKDVDDILAKAKEEDTLKEHGIKPPYLLWMDSVPFPPKFKQPLLQTYIGKSSARQHVIHFKILTGTIADQDALKIRLFASTLKGTAFDWYSTLPVDFIQNWTMLEKRFLTHFKGEDHPVTMAQLCSLKQGENEWTYDFIHKWKAMAYKCSDVLPQVSLVDICRNNMRARIRSMIIGNKSKNLGELLKASMEAEMVIKDLNSQKSSKKEPIAIPTSKPKKKEVLNVQTKSAPQPPKKAENKAAGKRPALSDAFKERVEKKYPFDEDVEEIFGALLANGKLTLPDPKRPRDVGKTNDPRYCPYHQMVSHPLN</sequence>
<accession>A0ACC2K8K8</accession>
<evidence type="ECO:0000313" key="1">
    <source>
        <dbReference type="EMBL" id="KAJ8617441.1"/>
    </source>
</evidence>
<evidence type="ECO:0000313" key="2">
    <source>
        <dbReference type="Proteomes" id="UP001234297"/>
    </source>
</evidence>